<feature type="signal peptide" evidence="2">
    <location>
        <begin position="1"/>
        <end position="20"/>
    </location>
</feature>
<feature type="compositionally biased region" description="Gly residues" evidence="1">
    <location>
        <begin position="593"/>
        <end position="604"/>
    </location>
</feature>
<dbReference type="InterPro" id="IPR025584">
    <property type="entry name" value="Cthe_2159"/>
</dbReference>
<evidence type="ECO:0000256" key="2">
    <source>
        <dbReference type="SAM" id="SignalP"/>
    </source>
</evidence>
<feature type="region of interest" description="Disordered" evidence="1">
    <location>
        <begin position="383"/>
        <end position="433"/>
    </location>
</feature>
<evidence type="ECO:0000256" key="1">
    <source>
        <dbReference type="SAM" id="MobiDB-lite"/>
    </source>
</evidence>
<evidence type="ECO:0000313" key="3">
    <source>
        <dbReference type="EMBL" id="MEJ6348924.1"/>
    </source>
</evidence>
<keyword evidence="4" id="KW-1185">Reference proteome</keyword>
<accession>A0ABU8SHW5</accession>
<evidence type="ECO:0000313" key="4">
    <source>
        <dbReference type="Proteomes" id="UP001377804"/>
    </source>
</evidence>
<dbReference type="PROSITE" id="PS51257">
    <property type="entry name" value="PROKAR_LIPOPROTEIN"/>
    <property type="match status" value="1"/>
</dbReference>
<feature type="chain" id="PRO_5046552628" evidence="2">
    <location>
        <begin position="21"/>
        <end position="604"/>
    </location>
</feature>
<reference evidence="3 4" key="1">
    <citation type="submission" date="2023-10" db="EMBL/GenBank/DDBJ databases">
        <title>Holzapfeliella saturejae sp. nov. isolated from Satureja montana flowers.</title>
        <authorList>
            <person name="Alcantara C."/>
            <person name="Zuniga M."/>
            <person name="Landete J.M."/>
            <person name="Monedero V."/>
        </authorList>
    </citation>
    <scope>NUCLEOTIDE SEQUENCE [LARGE SCALE GENOMIC DNA]</scope>
    <source>
        <strain evidence="3 4">He02</strain>
    </source>
</reference>
<feature type="compositionally biased region" description="Low complexity" evidence="1">
    <location>
        <begin position="383"/>
        <end position="393"/>
    </location>
</feature>
<feature type="compositionally biased region" description="Polar residues" evidence="1">
    <location>
        <begin position="400"/>
        <end position="409"/>
    </location>
</feature>
<gene>
    <name evidence="3" type="ORF">R4Y45_06795</name>
</gene>
<comment type="caution">
    <text evidence="3">The sequence shown here is derived from an EMBL/GenBank/DDBJ whole genome shotgun (WGS) entry which is preliminary data.</text>
</comment>
<dbReference type="EMBL" id="JAWMWG010000005">
    <property type="protein sequence ID" value="MEJ6348924.1"/>
    <property type="molecule type" value="Genomic_DNA"/>
</dbReference>
<name>A0ABU8SHW5_9LACO</name>
<dbReference type="Pfam" id="PF14262">
    <property type="entry name" value="Cthe_2159"/>
    <property type="match status" value="1"/>
</dbReference>
<dbReference type="RefSeq" id="WP_339970428.1">
    <property type="nucleotide sequence ID" value="NZ_JAWMWG010000005.1"/>
</dbReference>
<dbReference type="Proteomes" id="UP001377804">
    <property type="component" value="Unassembled WGS sequence"/>
</dbReference>
<feature type="compositionally biased region" description="Polar residues" evidence="1">
    <location>
        <begin position="582"/>
        <end position="591"/>
    </location>
</feature>
<organism evidence="3 4">
    <name type="scientific">Holzapfeliella saturejae</name>
    <dbReference type="NCBI Taxonomy" id="3082953"/>
    <lineage>
        <taxon>Bacteria</taxon>
        <taxon>Bacillati</taxon>
        <taxon>Bacillota</taxon>
        <taxon>Bacilli</taxon>
        <taxon>Lactobacillales</taxon>
        <taxon>Lactobacillaceae</taxon>
        <taxon>Holzapfeliella</taxon>
    </lineage>
</organism>
<keyword evidence="2" id="KW-0732">Signal</keyword>
<sequence length="604" mass="62163">MKTKLIIPLLLTSVALTACSSQGAASQSTATTASSTSITNLSNSGLYGDYSNFDQDTSYNSQSDTTIDLSSKLVTNSNEGVTIDGETVTITKGGTYIVKGSLTNGQLKVAASNQDKVHLVFENVTITNESGPAINVEQADKVAITLADNTTNTFTDGSSYNLANGETEPDGTIYSKDDLSFNGNGTLKVNANYQNGIRSKDDLTFVSGNYQINAVNNALKGKDSVAIKDGTYQLSTNEGDAIQANNTEDTTKGYIAINGGQFTIDSGRDGLQAETNLSIQNADLSIKTASGYQTTSAYSSESYKGLKAGGALLISSGNFTIDSADDALHSNDSVTITGGNLQIKTGDDGMHADNTLTISGGQTTISNSYEGLEASVINIKDGTTSVTSTDDGVNAGGGSDTETQTTGFSPDQFGAQGQAKGPGGGDTADSSKEINITGGTLTVNAQGDGLDSNGNIKMSGGTVTVHGPNNGGNGALDYNGNFTQTGGTLVAAGASGMAQNISSAENQAALAIYLSNTLQTNTQLTLKDESDQTVGSYTSEKSFQHIVFSNTNLTQGKTYKLYNGSTLLGSYQLTSAVNNFNQDGSTATQTSGMPGGGGMGMMKR</sequence>
<protein>
    <submittedName>
        <fullName evidence="3">Carbohydrate-binding domain-containing protein</fullName>
    </submittedName>
</protein>
<proteinExistence type="predicted"/>
<feature type="region of interest" description="Disordered" evidence="1">
    <location>
        <begin position="582"/>
        <end position="604"/>
    </location>
</feature>